<dbReference type="Pfam" id="PF04715">
    <property type="entry name" value="Anth_synt_I_N"/>
    <property type="match status" value="1"/>
</dbReference>
<dbReference type="InterPro" id="IPR015890">
    <property type="entry name" value="Chorismate_C"/>
</dbReference>
<name>A0A1I6E6E1_9FIRM</name>
<dbReference type="InterPro" id="IPR019999">
    <property type="entry name" value="Anth_synth_I-like"/>
</dbReference>
<dbReference type="NCBIfam" id="TIGR00553">
    <property type="entry name" value="pabB"/>
    <property type="match status" value="1"/>
</dbReference>
<organism evidence="5 6">
    <name type="scientific">Desulfoscipio geothermicus DSM 3669</name>
    <dbReference type="NCBI Taxonomy" id="1121426"/>
    <lineage>
        <taxon>Bacteria</taxon>
        <taxon>Bacillati</taxon>
        <taxon>Bacillota</taxon>
        <taxon>Clostridia</taxon>
        <taxon>Eubacteriales</taxon>
        <taxon>Desulfallaceae</taxon>
        <taxon>Desulfoscipio</taxon>
    </lineage>
</organism>
<dbReference type="InterPro" id="IPR006805">
    <property type="entry name" value="Anth_synth_I_N"/>
</dbReference>
<dbReference type="Proteomes" id="UP000199584">
    <property type="component" value="Unassembled WGS sequence"/>
</dbReference>
<proteinExistence type="predicted"/>
<dbReference type="OrthoDB" id="9803598at2"/>
<dbReference type="Pfam" id="PF00425">
    <property type="entry name" value="Chorismate_bind"/>
    <property type="match status" value="1"/>
</dbReference>
<evidence type="ECO:0000259" key="4">
    <source>
        <dbReference type="Pfam" id="PF04715"/>
    </source>
</evidence>
<dbReference type="SUPFAM" id="SSF56322">
    <property type="entry name" value="ADC synthase"/>
    <property type="match status" value="1"/>
</dbReference>
<dbReference type="GO" id="GO:0009396">
    <property type="term" value="P:folic acid-containing compound biosynthetic process"/>
    <property type="evidence" value="ECO:0007669"/>
    <property type="project" value="InterPro"/>
</dbReference>
<dbReference type="Gene3D" id="3.60.120.10">
    <property type="entry name" value="Anthranilate synthase"/>
    <property type="match status" value="1"/>
</dbReference>
<protein>
    <recommendedName>
        <fullName evidence="1">aminodeoxychorismate synthase</fullName>
        <ecNumber evidence="1">2.6.1.85</ecNumber>
    </recommendedName>
</protein>
<dbReference type="InterPro" id="IPR010118">
    <property type="entry name" value="Para-NH2Bz/anthranilate_synth"/>
</dbReference>
<dbReference type="PANTHER" id="PTHR11236:SF50">
    <property type="entry name" value="AMINODEOXYCHORISMATE SYNTHASE COMPONENT 1"/>
    <property type="match status" value="1"/>
</dbReference>
<dbReference type="InterPro" id="IPR005802">
    <property type="entry name" value="ADC_synth_comp_1"/>
</dbReference>
<dbReference type="GO" id="GO:0000162">
    <property type="term" value="P:L-tryptophan biosynthetic process"/>
    <property type="evidence" value="ECO:0007669"/>
    <property type="project" value="TreeGrafter"/>
</dbReference>
<dbReference type="PANTHER" id="PTHR11236">
    <property type="entry name" value="AMINOBENZOATE/ANTHRANILATE SYNTHASE"/>
    <property type="match status" value="1"/>
</dbReference>
<evidence type="ECO:0000256" key="2">
    <source>
        <dbReference type="ARBA" id="ARBA00022679"/>
    </source>
</evidence>
<dbReference type="STRING" id="39060.SAMN05660706_12724"/>
<dbReference type="NCBIfam" id="TIGR01824">
    <property type="entry name" value="PabB-clade2"/>
    <property type="match status" value="1"/>
</dbReference>
<keyword evidence="6" id="KW-1185">Reference proteome</keyword>
<keyword evidence="2" id="KW-0808">Transferase</keyword>
<dbReference type="EC" id="2.6.1.85" evidence="1"/>
<feature type="domain" description="Anthranilate synthase component I N-terminal" evidence="4">
    <location>
        <begin position="18"/>
        <end position="151"/>
    </location>
</feature>
<reference evidence="6" key="1">
    <citation type="submission" date="2016-10" db="EMBL/GenBank/DDBJ databases">
        <authorList>
            <person name="Varghese N."/>
            <person name="Submissions S."/>
        </authorList>
    </citation>
    <scope>NUCLEOTIDE SEQUENCE [LARGE SCALE GENOMIC DNA]</scope>
    <source>
        <strain evidence="6">DSM 3669</strain>
    </source>
</reference>
<evidence type="ECO:0000256" key="1">
    <source>
        <dbReference type="ARBA" id="ARBA00013139"/>
    </source>
</evidence>
<accession>A0A1I6E6E1</accession>
<evidence type="ECO:0000313" key="6">
    <source>
        <dbReference type="Proteomes" id="UP000199584"/>
    </source>
</evidence>
<dbReference type="PRINTS" id="PR00095">
    <property type="entry name" value="ANTSNTHASEI"/>
</dbReference>
<evidence type="ECO:0000259" key="3">
    <source>
        <dbReference type="Pfam" id="PF00425"/>
    </source>
</evidence>
<dbReference type="GO" id="GO:0046820">
    <property type="term" value="F:4-amino-4-deoxychorismate synthase activity"/>
    <property type="evidence" value="ECO:0007669"/>
    <property type="project" value="UniProtKB-EC"/>
</dbReference>
<dbReference type="RefSeq" id="WP_092485907.1">
    <property type="nucleotide sequence ID" value="NZ_FOYM01000027.1"/>
</dbReference>
<gene>
    <name evidence="5" type="ORF">SAMN05660706_12724</name>
</gene>
<dbReference type="InterPro" id="IPR005801">
    <property type="entry name" value="ADC_synthase"/>
</dbReference>
<dbReference type="AlphaFoldDB" id="A0A1I6E6E1"/>
<dbReference type="EMBL" id="FOYM01000027">
    <property type="protein sequence ID" value="SFR13276.1"/>
    <property type="molecule type" value="Genomic_DNA"/>
</dbReference>
<sequence>MPVKLPLYRKPAARESAPEIFERLKNLPYPFLLDTGMLVNDLGHHSFAGADPFLVMSSKGRQITLWEGGRSTTFSGSPMAELKKLLARYAMPPENGLFPFNGGAVGYFSYDLGRLFEKIPEQALDDLGTPDIWLGFYDTVVAVDVRTNEATVISTGLPERGDAALERANRRLREVEELLRQDSPRSERKNIRWLEGSPPLTSNFTPEEYRNMVKRAIEYIAAGDIFQVNLTQRFSVPQRVKAWELYKKLRTINPAPFAAFLSCDGMEILSASPERFLKVVGDRVETCPIKGTRPRGRTPEEDDRLRRELWESEKDRAELMMIVDLERNDLGRVCEIGSVKVPELFRLEKYATVFHLVSTVEGRLLPGKDITDLLAASFPGGSITGAPKIRAMEIIEEMEPVRRGVYTGSIGYIGFDGRVDLNIVIRTILAAGGNMYFQVGGGITADSDPHKEYVETLDKARALARALGLEKSEFGF</sequence>
<evidence type="ECO:0000313" key="5">
    <source>
        <dbReference type="EMBL" id="SFR13276.1"/>
    </source>
</evidence>
<feature type="domain" description="Chorismate-utilising enzyme C-terminal" evidence="3">
    <location>
        <begin position="206"/>
        <end position="459"/>
    </location>
</feature>